<protein>
    <submittedName>
        <fullName evidence="1">Uncharacterized protein</fullName>
    </submittedName>
</protein>
<evidence type="ECO:0000313" key="1">
    <source>
        <dbReference type="EMBL" id="APA89122.1"/>
    </source>
</evidence>
<gene>
    <name evidence="1" type="ORF">BJG93_17305</name>
</gene>
<dbReference type="AlphaFoldDB" id="A0A1I9YSD1"/>
<sequence length="91" mass="10219">MLSNLSGFQIDATPRRADGEYIAHARISCRLANGRESDVHMSGDLAGFDSREDAVQFARHWAIAWLEEHYGQAAMSRIDDPSRCNLKTTPR</sequence>
<name>A0A1I9YSD1_9BURK</name>
<dbReference type="EMBL" id="CP017562">
    <property type="protein sequence ID" value="APA89122.1"/>
    <property type="molecule type" value="Genomic_DNA"/>
</dbReference>
<dbReference type="RefSeq" id="WP_051374139.1">
    <property type="nucleotide sequence ID" value="NZ_CP017562.2"/>
</dbReference>
<accession>A0A1I9YSD1</accession>
<reference evidence="1" key="1">
    <citation type="submission" date="2016-09" db="EMBL/GenBank/DDBJ databases">
        <title>The Complete Genome of Burkholderia sprentiae wsm5005.</title>
        <authorList>
            <person name="De Meyer S."/>
            <person name="Wang P."/>
            <person name="Terpolilli J."/>
        </authorList>
    </citation>
    <scope>NUCLEOTIDE SEQUENCE [LARGE SCALE GENOMIC DNA]</scope>
    <source>
        <strain evidence="1">WSM5005</strain>
    </source>
</reference>
<organism evidence="1">
    <name type="scientific">Paraburkholderia sprentiae WSM5005</name>
    <dbReference type="NCBI Taxonomy" id="754502"/>
    <lineage>
        <taxon>Bacteria</taxon>
        <taxon>Pseudomonadati</taxon>
        <taxon>Pseudomonadota</taxon>
        <taxon>Betaproteobacteria</taxon>
        <taxon>Burkholderiales</taxon>
        <taxon>Burkholderiaceae</taxon>
        <taxon>Paraburkholderia</taxon>
    </lineage>
</organism>
<proteinExistence type="predicted"/>